<evidence type="ECO:0000313" key="2">
    <source>
        <dbReference type="EMBL" id="RZV38848.1"/>
    </source>
</evidence>
<dbReference type="Proteomes" id="UP000322454">
    <property type="component" value="Unassembled WGS sequence"/>
</dbReference>
<evidence type="ECO:0000256" key="1">
    <source>
        <dbReference type="SAM" id="Phobius"/>
    </source>
</evidence>
<protein>
    <submittedName>
        <fullName evidence="2">Uncharacterized protein</fullName>
    </submittedName>
</protein>
<reference evidence="2 3" key="1">
    <citation type="submission" date="2019-01" db="EMBL/GenBank/DDBJ databases">
        <title>Insights into ecological role of a new deltaproteobacterial order Candidatus Sinidesulfobacterales (Sva0485) by metagenomics and metatranscriptomics.</title>
        <authorList>
            <person name="Tan S."/>
            <person name="Liu J."/>
            <person name="Fang Y."/>
            <person name="Hedlund B."/>
            <person name="Lian Z.-H."/>
            <person name="Huang L.-Y."/>
            <person name="Li J.-T."/>
            <person name="Huang L.-N."/>
            <person name="Li W.-J."/>
            <person name="Jiang H.-C."/>
            <person name="Dong H.-L."/>
            <person name="Shu W.-S."/>
        </authorList>
    </citation>
    <scope>NUCLEOTIDE SEQUENCE [LARGE SCALE GENOMIC DNA]</scope>
    <source>
        <strain evidence="2">AP4</strain>
    </source>
</reference>
<gene>
    <name evidence="2" type="ORF">EVJ48_06140</name>
</gene>
<keyword evidence="1" id="KW-0812">Transmembrane</keyword>
<dbReference type="EMBL" id="SHMQ01000014">
    <property type="protein sequence ID" value="RZV38848.1"/>
    <property type="molecule type" value="Genomic_DNA"/>
</dbReference>
<name>A0A520XCH9_9DELT</name>
<feature type="transmembrane region" description="Helical" evidence="1">
    <location>
        <begin position="119"/>
        <end position="141"/>
    </location>
</feature>
<comment type="caution">
    <text evidence="2">The sequence shown here is derived from an EMBL/GenBank/DDBJ whole genome shotgun (WGS) entry which is preliminary data.</text>
</comment>
<keyword evidence="1" id="KW-0472">Membrane</keyword>
<dbReference type="AlphaFoldDB" id="A0A520XCH9"/>
<organism evidence="2 3">
    <name type="scientific">Candidatus Acidulodesulfobacterium acidiphilum</name>
    <dbReference type="NCBI Taxonomy" id="2597224"/>
    <lineage>
        <taxon>Bacteria</taxon>
        <taxon>Deltaproteobacteria</taxon>
        <taxon>Candidatus Acidulodesulfobacterales</taxon>
        <taxon>Candidatus Acidulodesulfobacterium</taxon>
    </lineage>
</organism>
<accession>A0A520XCH9</accession>
<evidence type="ECO:0000313" key="3">
    <source>
        <dbReference type="Proteomes" id="UP000322454"/>
    </source>
</evidence>
<proteinExistence type="predicted"/>
<feature type="transmembrane region" description="Helical" evidence="1">
    <location>
        <begin position="12"/>
        <end position="32"/>
    </location>
</feature>
<feature type="transmembrane region" description="Helical" evidence="1">
    <location>
        <begin position="38"/>
        <end position="60"/>
    </location>
</feature>
<sequence length="156" mass="17933">MKPLYLKYIIMTAINMTPLIGGKYVSTAYAVYYKLNPYASIFLITLSETVLCSVLFYAGLKLKSIKFIDRMISSKKGRKAHNYIEKYGPIIGLFIGQMFIGAPPISLALGVLYEKNKNIYYYFFIPMFLSIFFYAIFNFYLNSMAITSLKNIFGLF</sequence>
<keyword evidence="1" id="KW-1133">Transmembrane helix</keyword>
<feature type="transmembrane region" description="Helical" evidence="1">
    <location>
        <begin position="87"/>
        <end position="113"/>
    </location>
</feature>